<gene>
    <name evidence="3" type="ORF">C8A00DRAFT_44299</name>
</gene>
<dbReference type="AlphaFoldDB" id="A0AAN6VK65"/>
<feature type="chain" id="PRO_5042811986" evidence="1">
    <location>
        <begin position="21"/>
        <end position="247"/>
    </location>
</feature>
<evidence type="ECO:0000313" key="3">
    <source>
        <dbReference type="EMBL" id="KAK4152644.1"/>
    </source>
</evidence>
<reference evidence="3" key="1">
    <citation type="journal article" date="2023" name="Mol. Phylogenet. Evol.">
        <title>Genome-scale phylogeny and comparative genomics of the fungal order Sordariales.</title>
        <authorList>
            <person name="Hensen N."/>
            <person name="Bonometti L."/>
            <person name="Westerberg I."/>
            <person name="Brannstrom I.O."/>
            <person name="Guillou S."/>
            <person name="Cros-Aarteil S."/>
            <person name="Calhoun S."/>
            <person name="Haridas S."/>
            <person name="Kuo A."/>
            <person name="Mondo S."/>
            <person name="Pangilinan J."/>
            <person name="Riley R."/>
            <person name="LaButti K."/>
            <person name="Andreopoulos B."/>
            <person name="Lipzen A."/>
            <person name="Chen C."/>
            <person name="Yan M."/>
            <person name="Daum C."/>
            <person name="Ng V."/>
            <person name="Clum A."/>
            <person name="Steindorff A."/>
            <person name="Ohm R.A."/>
            <person name="Martin F."/>
            <person name="Silar P."/>
            <person name="Natvig D.O."/>
            <person name="Lalanne C."/>
            <person name="Gautier V."/>
            <person name="Ament-Velasquez S.L."/>
            <person name="Kruys A."/>
            <person name="Hutchinson M.I."/>
            <person name="Powell A.J."/>
            <person name="Barry K."/>
            <person name="Miller A.N."/>
            <person name="Grigoriev I.V."/>
            <person name="Debuchy R."/>
            <person name="Gladieux P."/>
            <person name="Hiltunen Thoren M."/>
            <person name="Johannesson H."/>
        </authorList>
    </citation>
    <scope>NUCLEOTIDE SEQUENCE</scope>
    <source>
        <strain evidence="3">CBS 538.74</strain>
    </source>
</reference>
<comment type="caution">
    <text evidence="3">The sequence shown here is derived from an EMBL/GenBank/DDBJ whole genome shotgun (WGS) entry which is preliminary data.</text>
</comment>
<evidence type="ECO:0000313" key="4">
    <source>
        <dbReference type="Proteomes" id="UP001302745"/>
    </source>
</evidence>
<dbReference type="GO" id="GO:0030246">
    <property type="term" value="F:carbohydrate binding"/>
    <property type="evidence" value="ECO:0007669"/>
    <property type="project" value="InterPro"/>
</dbReference>
<name>A0AAN6VK65_9PEZI</name>
<accession>A0AAN6VK65</accession>
<dbReference type="PANTHER" id="PTHR42047:SF1">
    <property type="entry name" value="PROTEIN, PUTATIVE (AFU_ORTHOLOGUE AFUA_6G03560)-RELATED"/>
    <property type="match status" value="1"/>
</dbReference>
<evidence type="ECO:0000256" key="1">
    <source>
        <dbReference type="SAM" id="SignalP"/>
    </source>
</evidence>
<keyword evidence="4" id="KW-1185">Reference proteome</keyword>
<feature type="signal peptide" evidence="1">
    <location>
        <begin position="1"/>
        <end position="20"/>
    </location>
</feature>
<protein>
    <submittedName>
        <fullName evidence="3">Carbohydrate binding-domain-containing protein</fullName>
    </submittedName>
</protein>
<keyword evidence="1" id="KW-0732">Signal</keyword>
<dbReference type="Pfam" id="PF10645">
    <property type="entry name" value="Carb_bind"/>
    <property type="match status" value="1"/>
</dbReference>
<reference evidence="3" key="2">
    <citation type="submission" date="2023-05" db="EMBL/GenBank/DDBJ databases">
        <authorList>
            <consortium name="Lawrence Berkeley National Laboratory"/>
            <person name="Steindorff A."/>
            <person name="Hensen N."/>
            <person name="Bonometti L."/>
            <person name="Westerberg I."/>
            <person name="Brannstrom I.O."/>
            <person name="Guillou S."/>
            <person name="Cros-Aarteil S."/>
            <person name="Calhoun S."/>
            <person name="Haridas S."/>
            <person name="Kuo A."/>
            <person name="Mondo S."/>
            <person name="Pangilinan J."/>
            <person name="Riley R."/>
            <person name="Labutti K."/>
            <person name="Andreopoulos B."/>
            <person name="Lipzen A."/>
            <person name="Chen C."/>
            <person name="Yanf M."/>
            <person name="Daum C."/>
            <person name="Ng V."/>
            <person name="Clum A."/>
            <person name="Ohm R."/>
            <person name="Martin F."/>
            <person name="Silar P."/>
            <person name="Natvig D."/>
            <person name="Lalanne C."/>
            <person name="Gautier V."/>
            <person name="Ament-Velasquez S.L."/>
            <person name="Kruys A."/>
            <person name="Hutchinson M.I."/>
            <person name="Powell A.J."/>
            <person name="Barry K."/>
            <person name="Miller A.N."/>
            <person name="Grigoriev I.V."/>
            <person name="Debuchy R."/>
            <person name="Gladieux P."/>
            <person name="Thoren M.H."/>
            <person name="Johannesson H."/>
        </authorList>
    </citation>
    <scope>NUCLEOTIDE SEQUENCE</scope>
    <source>
        <strain evidence="3">CBS 538.74</strain>
    </source>
</reference>
<dbReference type="PANTHER" id="PTHR42047">
    <property type="entry name" value="PROTEIN, PUTATIVE (AFU_ORTHOLOGUE AFUA_6G03560)-RELATED"/>
    <property type="match status" value="1"/>
</dbReference>
<feature type="domain" description="Endo-1,3(4)-beta-glucanase 1 carbohydrate binding" evidence="2">
    <location>
        <begin position="25"/>
        <end position="72"/>
    </location>
</feature>
<dbReference type="InterPro" id="IPR018909">
    <property type="entry name" value="Eng1_septum"/>
</dbReference>
<dbReference type="Proteomes" id="UP001302745">
    <property type="component" value="Unassembled WGS sequence"/>
</dbReference>
<dbReference type="EMBL" id="MU856966">
    <property type="protein sequence ID" value="KAK4152644.1"/>
    <property type="molecule type" value="Genomic_DNA"/>
</dbReference>
<evidence type="ECO:0000259" key="2">
    <source>
        <dbReference type="Pfam" id="PF10645"/>
    </source>
</evidence>
<organism evidence="3 4">
    <name type="scientific">Chaetomidium leptoderma</name>
    <dbReference type="NCBI Taxonomy" id="669021"/>
    <lineage>
        <taxon>Eukaryota</taxon>
        <taxon>Fungi</taxon>
        <taxon>Dikarya</taxon>
        <taxon>Ascomycota</taxon>
        <taxon>Pezizomycotina</taxon>
        <taxon>Sordariomycetes</taxon>
        <taxon>Sordariomycetidae</taxon>
        <taxon>Sordariales</taxon>
        <taxon>Chaetomiaceae</taxon>
        <taxon>Chaetomidium</taxon>
    </lineage>
</organism>
<dbReference type="InterPro" id="IPR052820">
    <property type="entry name" value="PhiA_domain"/>
</dbReference>
<proteinExistence type="predicted"/>
<sequence length="247" mass="26028">MTRFTLAAAALLGLAHEVLADLQPCGPAQYDPAQYVCWDNQFLCPITGGEPLSNCAGACYSKFMYTCTNSVLTLLPPVDTPFTLTVDNPGLPIHGKPVTAGGLHWTLDGETSSYCPEQVGSACPPGDTTVLAAYQGSVSMSVMVPGGQQAYLDPYWNMGYTQAHSAYLPPGSIREGFGAYQGGGFVNLNGNGWGWAACPPRASGGGGPGWNLVARNETNADKFNECHPINLKINSLPSGTLGAWQYT</sequence>